<feature type="transmembrane region" description="Helical" evidence="1">
    <location>
        <begin position="20"/>
        <end position="40"/>
    </location>
</feature>
<evidence type="ECO:0000259" key="2">
    <source>
        <dbReference type="Pfam" id="PF17648"/>
    </source>
</evidence>
<evidence type="ECO:0000313" key="3">
    <source>
        <dbReference type="EMBL" id="KIW36098.1"/>
    </source>
</evidence>
<evidence type="ECO:0000313" key="4">
    <source>
        <dbReference type="Proteomes" id="UP000053342"/>
    </source>
</evidence>
<dbReference type="VEuPathDB" id="FungiDB:PV06_11611"/>
<dbReference type="EMBL" id="KN847375">
    <property type="protein sequence ID" value="KIW36098.1"/>
    <property type="molecule type" value="Genomic_DNA"/>
</dbReference>
<feature type="domain" description="Luciferase" evidence="2">
    <location>
        <begin position="182"/>
        <end position="255"/>
    </location>
</feature>
<keyword evidence="1" id="KW-0472">Membrane</keyword>
<dbReference type="InterPro" id="IPR040841">
    <property type="entry name" value="Luciferase_dom"/>
</dbReference>
<dbReference type="Proteomes" id="UP000053342">
    <property type="component" value="Unassembled WGS sequence"/>
</dbReference>
<proteinExistence type="predicted"/>
<dbReference type="AlphaFoldDB" id="A0A0D2CYH9"/>
<reference evidence="3 4" key="1">
    <citation type="submission" date="2015-01" db="EMBL/GenBank/DDBJ databases">
        <title>The Genome Sequence of Exophiala oligosperma CBS72588.</title>
        <authorList>
            <consortium name="The Broad Institute Genomics Platform"/>
            <person name="Cuomo C."/>
            <person name="de Hoog S."/>
            <person name="Gorbushina A."/>
            <person name="Stielow B."/>
            <person name="Teixiera M."/>
            <person name="Abouelleil A."/>
            <person name="Chapman S.B."/>
            <person name="Priest M."/>
            <person name="Young S.K."/>
            <person name="Wortman J."/>
            <person name="Nusbaum C."/>
            <person name="Birren B."/>
        </authorList>
    </citation>
    <scope>NUCLEOTIDE SEQUENCE [LARGE SCALE GENOMIC DNA]</scope>
    <source>
        <strain evidence="3 4">CBS 72588</strain>
    </source>
</reference>
<dbReference type="RefSeq" id="XP_016256314.1">
    <property type="nucleotide sequence ID" value="XM_016413318.1"/>
</dbReference>
<keyword evidence="1" id="KW-1133">Transmembrane helix</keyword>
<dbReference type="HOGENOM" id="CLU_063954_1_0_1"/>
<gene>
    <name evidence="3" type="ORF">PV06_11611</name>
</gene>
<keyword evidence="1" id="KW-0812">Transmembrane</keyword>
<sequence length="275" mass="30968">MDFLRRLVPNSSWGSGRGWISITVAGGSLAVVKGIIWCILDYKRFLALGPGGPPYNVFGWAVITFLIRPFTLAKQYTTWTGDYLGDDAHEEIKALPPRSGKRPTCDGIGPHRQLSQNAPEHVKESIRTLFANAAIQNPTFLETRTSGYERRNSALFTTKDFLNRHNRAQGASRLPEAVFLARGEIGHAHEDTSSHLYVSRGDARILIEKGWAERHRLAVPRHYLVKNILGVADTYLIIYAPRDETEMVALEVMLRRSITFMTGQEIDPIEWKVVI</sequence>
<keyword evidence="4" id="KW-1185">Reference proteome</keyword>
<dbReference type="InterPro" id="IPR048273">
    <property type="entry name" value="Luciferase"/>
</dbReference>
<dbReference type="PANTHER" id="PTHR38695">
    <property type="entry name" value="AMINO ACID PERMEASE_ SLC12A DOMAIN-CONTAINING PROTEIN"/>
    <property type="match status" value="1"/>
</dbReference>
<accession>A0A0D2CYH9</accession>
<name>A0A0D2CYH9_9EURO</name>
<dbReference type="GeneID" id="27363685"/>
<evidence type="ECO:0000256" key="1">
    <source>
        <dbReference type="SAM" id="Phobius"/>
    </source>
</evidence>
<protein>
    <recommendedName>
        <fullName evidence="2">Luciferase domain-containing protein</fullName>
    </recommendedName>
</protein>
<dbReference type="OrthoDB" id="5358398at2759"/>
<dbReference type="STRING" id="215243.A0A0D2CYH9"/>
<organism evidence="3 4">
    <name type="scientific">Exophiala oligosperma</name>
    <dbReference type="NCBI Taxonomy" id="215243"/>
    <lineage>
        <taxon>Eukaryota</taxon>
        <taxon>Fungi</taxon>
        <taxon>Dikarya</taxon>
        <taxon>Ascomycota</taxon>
        <taxon>Pezizomycotina</taxon>
        <taxon>Eurotiomycetes</taxon>
        <taxon>Chaetothyriomycetidae</taxon>
        <taxon>Chaetothyriales</taxon>
        <taxon>Herpotrichiellaceae</taxon>
        <taxon>Exophiala</taxon>
    </lineage>
</organism>
<dbReference type="Pfam" id="PF17648">
    <property type="entry name" value="Luciferase"/>
    <property type="match status" value="1"/>
</dbReference>
<dbReference type="PANTHER" id="PTHR38695:SF1">
    <property type="entry name" value="AMINO ACID PERMEASE_ SLC12A DOMAIN-CONTAINING PROTEIN"/>
    <property type="match status" value="1"/>
</dbReference>